<evidence type="ECO:0000313" key="1">
    <source>
        <dbReference type="EMBL" id="WPG98751.1"/>
    </source>
</evidence>
<accession>A0AAQ3LZ75</accession>
<evidence type="ECO:0000313" key="2">
    <source>
        <dbReference type="Proteomes" id="UP001303373"/>
    </source>
</evidence>
<keyword evidence="2" id="KW-1185">Reference proteome</keyword>
<sequence>MPHIHGCHLVGSVPLPDSEAVFRQCSQGMPNRLKRIPDGETGARHWFTFWQANVFSRSPELLTNFVLNSPLEARHFTAEELDQGMAKLTADGPLQTGYDDVAIENYAVFKKLRQEGVLPTTTKFQVCIPTAANVITPFVQFEFQSRVEPVYEEALHKAMRKIQDHIPHEDLSIQIDLAVDTAFWEGVDMYKPWFGDDVKTYILNYILKMIDQVDQDVDLGLHNCYGDMEHKHWKEPTSLAAVVERGLRIIEKTSHPLNFFHCPVPKSALSTLPAYLEPLKTIAPKLKEHNTELYLGLIHADDAEATRKMMDAANHVVDEYGVATECGWGRTPLDQLESIMAISTGVSEPSI</sequence>
<dbReference type="Gene3D" id="3.20.20.210">
    <property type="match status" value="1"/>
</dbReference>
<protein>
    <recommendedName>
        <fullName evidence="3">Methionine synthase</fullName>
    </recommendedName>
</protein>
<dbReference type="SUPFAM" id="SSF51726">
    <property type="entry name" value="UROD/MetE-like"/>
    <property type="match status" value="1"/>
</dbReference>
<organism evidence="1 2">
    <name type="scientific">Acrodontium crateriforme</name>
    <dbReference type="NCBI Taxonomy" id="150365"/>
    <lineage>
        <taxon>Eukaryota</taxon>
        <taxon>Fungi</taxon>
        <taxon>Dikarya</taxon>
        <taxon>Ascomycota</taxon>
        <taxon>Pezizomycotina</taxon>
        <taxon>Dothideomycetes</taxon>
        <taxon>Dothideomycetidae</taxon>
        <taxon>Mycosphaerellales</taxon>
        <taxon>Teratosphaeriaceae</taxon>
        <taxon>Acrodontium</taxon>
    </lineage>
</organism>
<dbReference type="AlphaFoldDB" id="A0AAQ3LZ75"/>
<proteinExistence type="predicted"/>
<name>A0AAQ3LZ75_9PEZI</name>
<reference evidence="1 2" key="1">
    <citation type="submission" date="2023-11" db="EMBL/GenBank/DDBJ databases">
        <title>An acidophilic fungus is an integral part of prey digestion in a carnivorous sundew plant.</title>
        <authorList>
            <person name="Tsai I.J."/>
        </authorList>
    </citation>
    <scope>NUCLEOTIDE SEQUENCE [LARGE SCALE GENOMIC DNA]</scope>
    <source>
        <strain evidence="1">169a</strain>
    </source>
</reference>
<dbReference type="InterPro" id="IPR038071">
    <property type="entry name" value="UROD/MetE-like_sf"/>
</dbReference>
<gene>
    <name evidence="1" type="ORF">R9X50_00154500</name>
</gene>
<dbReference type="Proteomes" id="UP001303373">
    <property type="component" value="Chromosome 2"/>
</dbReference>
<dbReference type="EMBL" id="CP138581">
    <property type="protein sequence ID" value="WPG98751.1"/>
    <property type="molecule type" value="Genomic_DNA"/>
</dbReference>
<evidence type="ECO:0008006" key="3">
    <source>
        <dbReference type="Google" id="ProtNLM"/>
    </source>
</evidence>